<feature type="domain" description="VTT" evidence="8">
    <location>
        <begin position="49"/>
        <end position="173"/>
    </location>
</feature>
<comment type="subcellular location">
    <subcellularLocation>
        <location evidence="1 7">Cell membrane</location>
        <topology evidence="1 7">Multi-pass membrane protein</topology>
    </subcellularLocation>
</comment>
<dbReference type="PANTHER" id="PTHR30353:SF0">
    <property type="entry name" value="TRANSMEMBRANE PROTEIN"/>
    <property type="match status" value="1"/>
</dbReference>
<evidence type="ECO:0000256" key="2">
    <source>
        <dbReference type="ARBA" id="ARBA00010792"/>
    </source>
</evidence>
<keyword evidence="10" id="KW-1185">Reference proteome</keyword>
<evidence type="ECO:0000256" key="5">
    <source>
        <dbReference type="ARBA" id="ARBA00022989"/>
    </source>
</evidence>
<organism evidence="9 10">
    <name type="scientific">Ferrigenium kumadai</name>
    <dbReference type="NCBI Taxonomy" id="1682490"/>
    <lineage>
        <taxon>Bacteria</taxon>
        <taxon>Pseudomonadati</taxon>
        <taxon>Pseudomonadota</taxon>
        <taxon>Betaproteobacteria</taxon>
        <taxon>Nitrosomonadales</taxon>
        <taxon>Gallionellaceae</taxon>
        <taxon>Ferrigenium</taxon>
    </lineage>
</organism>
<dbReference type="NCBIfam" id="NF008102">
    <property type="entry name" value="PRK10847.1"/>
    <property type="match status" value="1"/>
</dbReference>
<feature type="transmembrane region" description="Helical" evidence="7">
    <location>
        <begin position="181"/>
        <end position="201"/>
    </location>
</feature>
<evidence type="ECO:0000256" key="7">
    <source>
        <dbReference type="RuleBase" id="RU367016"/>
    </source>
</evidence>
<feature type="transmembrane region" description="Helical" evidence="7">
    <location>
        <begin position="127"/>
        <end position="147"/>
    </location>
</feature>
<dbReference type="EMBL" id="AP019536">
    <property type="protein sequence ID" value="BBI99974.1"/>
    <property type="molecule type" value="Genomic_DNA"/>
</dbReference>
<sequence>MDLLATFIDIVLHLDTHLLALTQEYGIWVYAILFLIIFCETGLVVAPFLPGDSLLFVAGALCGMGALQLEWLVPVLMLAAFGGDNTNYWIGRLIGMRLLRRSNRVIRQEHIDKTHAFYEKHGGKTILFARFLPIVRTFAPFIAGIGLMRYRLFVMYSALGSLAWIGSLTVAGYLFGNIPFIKNNLTVMILGIIVVSFLPAIREFIRHRRQRA</sequence>
<evidence type="ECO:0000256" key="3">
    <source>
        <dbReference type="ARBA" id="ARBA00022475"/>
    </source>
</evidence>
<accession>A0AAN1T1Q8</accession>
<evidence type="ECO:0000259" key="8">
    <source>
        <dbReference type="Pfam" id="PF09335"/>
    </source>
</evidence>
<keyword evidence="4 7" id="KW-0812">Transmembrane</keyword>
<protein>
    <recommendedName>
        <fullName evidence="8">VTT domain-containing protein</fullName>
    </recommendedName>
</protein>
<dbReference type="PANTHER" id="PTHR30353">
    <property type="entry name" value="INNER MEMBRANE PROTEIN DEDA-RELATED"/>
    <property type="match status" value="1"/>
</dbReference>
<feature type="transmembrane region" description="Helical" evidence="7">
    <location>
        <begin position="56"/>
        <end position="81"/>
    </location>
</feature>
<gene>
    <name evidence="9" type="ORF">FGKAn22_16670</name>
</gene>
<dbReference type="Pfam" id="PF09335">
    <property type="entry name" value="VTT_dom"/>
    <property type="match status" value="1"/>
</dbReference>
<evidence type="ECO:0000256" key="4">
    <source>
        <dbReference type="ARBA" id="ARBA00022692"/>
    </source>
</evidence>
<comment type="similarity">
    <text evidence="2 7">Belongs to the DedA family.</text>
</comment>
<dbReference type="AlphaFoldDB" id="A0AAN1T1Q8"/>
<name>A0AAN1T1Q8_9PROT</name>
<dbReference type="KEGG" id="fku:FGKAn22_16670"/>
<dbReference type="InterPro" id="IPR058127">
    <property type="entry name" value="DedA"/>
</dbReference>
<evidence type="ECO:0000256" key="1">
    <source>
        <dbReference type="ARBA" id="ARBA00004651"/>
    </source>
</evidence>
<dbReference type="GO" id="GO:0005886">
    <property type="term" value="C:plasma membrane"/>
    <property type="evidence" value="ECO:0007669"/>
    <property type="project" value="UniProtKB-SubCell"/>
</dbReference>
<dbReference type="InterPro" id="IPR032816">
    <property type="entry name" value="VTT_dom"/>
</dbReference>
<dbReference type="Proteomes" id="UP001319121">
    <property type="component" value="Chromosome"/>
</dbReference>
<proteinExistence type="inferred from homology"/>
<reference evidence="9 10" key="1">
    <citation type="submission" date="2019-03" db="EMBL/GenBank/DDBJ databases">
        <title>Complete genome sequence of Ferrigenium kumadai strain An22, a microaerophilic iron-oxidizing bacterium isolated from a paddy field soil.</title>
        <authorList>
            <person name="Watanabe T."/>
            <person name="Asakawa S."/>
        </authorList>
    </citation>
    <scope>NUCLEOTIDE SEQUENCE [LARGE SCALE GENOMIC DNA]</scope>
    <source>
        <strain evidence="9 10">An22</strain>
    </source>
</reference>
<keyword evidence="5 7" id="KW-1133">Transmembrane helix</keyword>
<feature type="transmembrane region" description="Helical" evidence="7">
    <location>
        <begin position="154"/>
        <end position="175"/>
    </location>
</feature>
<evidence type="ECO:0000256" key="6">
    <source>
        <dbReference type="ARBA" id="ARBA00023136"/>
    </source>
</evidence>
<evidence type="ECO:0000313" key="10">
    <source>
        <dbReference type="Proteomes" id="UP001319121"/>
    </source>
</evidence>
<dbReference type="InterPro" id="IPR032818">
    <property type="entry name" value="DedA-like"/>
</dbReference>
<dbReference type="RefSeq" id="WP_212785234.1">
    <property type="nucleotide sequence ID" value="NZ_AP019536.1"/>
</dbReference>
<keyword evidence="6 7" id="KW-0472">Membrane</keyword>
<keyword evidence="3 7" id="KW-1003">Cell membrane</keyword>
<feature type="transmembrane region" description="Helical" evidence="7">
    <location>
        <begin position="27"/>
        <end position="49"/>
    </location>
</feature>
<evidence type="ECO:0000313" key="9">
    <source>
        <dbReference type="EMBL" id="BBI99974.1"/>
    </source>
</evidence>